<reference evidence="10 11" key="1">
    <citation type="submission" date="2019-12" db="EMBL/GenBank/DDBJ databases">
        <title>Mucilaginibacter sp. HMF7410 genome sequencing and assembly.</title>
        <authorList>
            <person name="Kang H."/>
            <person name="Cha I."/>
            <person name="Kim H."/>
            <person name="Joh K."/>
        </authorList>
    </citation>
    <scope>NUCLEOTIDE SEQUENCE [LARGE SCALE GENOMIC DNA]</scope>
    <source>
        <strain evidence="10 11">HMF7410</strain>
    </source>
</reference>
<dbReference type="PROSITE" id="PS00675">
    <property type="entry name" value="SIGMA54_INTERACT_1"/>
    <property type="match status" value="1"/>
</dbReference>
<evidence type="ECO:0000256" key="7">
    <source>
        <dbReference type="PROSITE-ProRule" id="PRU00169"/>
    </source>
</evidence>
<dbReference type="Gene3D" id="1.10.8.60">
    <property type="match status" value="1"/>
</dbReference>
<dbReference type="InterPro" id="IPR025943">
    <property type="entry name" value="Sigma_54_int_dom_ATP-bd_2"/>
</dbReference>
<dbReference type="EMBL" id="WPIK01000001">
    <property type="protein sequence ID" value="MVN20132.1"/>
    <property type="molecule type" value="Genomic_DNA"/>
</dbReference>
<feature type="domain" description="Response regulatory" evidence="9">
    <location>
        <begin position="3"/>
        <end position="117"/>
    </location>
</feature>
<dbReference type="RefSeq" id="WP_157563188.1">
    <property type="nucleotide sequence ID" value="NZ_WPIK01000001.1"/>
</dbReference>
<gene>
    <name evidence="10" type="ORF">GO621_01110</name>
</gene>
<dbReference type="InterPro" id="IPR058031">
    <property type="entry name" value="AAA_lid_NorR"/>
</dbReference>
<name>A0A7K1SS33_9SPHI</name>
<dbReference type="PROSITE" id="PS00688">
    <property type="entry name" value="SIGMA54_INTERACT_3"/>
    <property type="match status" value="1"/>
</dbReference>
<evidence type="ECO:0000313" key="11">
    <source>
        <dbReference type="Proteomes" id="UP000462014"/>
    </source>
</evidence>
<dbReference type="Pfam" id="PF00158">
    <property type="entry name" value="Sigma54_activat"/>
    <property type="match status" value="1"/>
</dbReference>
<keyword evidence="2" id="KW-0067">ATP-binding</keyword>
<comment type="caution">
    <text evidence="10">The sequence shown here is derived from an EMBL/GenBank/DDBJ whole genome shotgun (WGS) entry which is preliminary data.</text>
</comment>
<evidence type="ECO:0000259" key="9">
    <source>
        <dbReference type="PROSITE" id="PS50110"/>
    </source>
</evidence>
<dbReference type="Proteomes" id="UP000462014">
    <property type="component" value="Unassembled WGS sequence"/>
</dbReference>
<dbReference type="InterPro" id="IPR025944">
    <property type="entry name" value="Sigma_54_int_dom_CS"/>
</dbReference>
<evidence type="ECO:0000259" key="8">
    <source>
        <dbReference type="PROSITE" id="PS50045"/>
    </source>
</evidence>
<dbReference type="Pfam" id="PF00072">
    <property type="entry name" value="Response_reg"/>
    <property type="match status" value="1"/>
</dbReference>
<dbReference type="SUPFAM" id="SSF52172">
    <property type="entry name" value="CheY-like"/>
    <property type="match status" value="1"/>
</dbReference>
<dbReference type="SUPFAM" id="SSF52540">
    <property type="entry name" value="P-loop containing nucleoside triphosphate hydrolases"/>
    <property type="match status" value="1"/>
</dbReference>
<dbReference type="PROSITE" id="PS00676">
    <property type="entry name" value="SIGMA54_INTERACT_2"/>
    <property type="match status" value="1"/>
</dbReference>
<keyword evidence="1" id="KW-0547">Nucleotide-binding</keyword>
<evidence type="ECO:0000256" key="6">
    <source>
        <dbReference type="ARBA" id="ARBA00023163"/>
    </source>
</evidence>
<dbReference type="Gene3D" id="3.40.50.300">
    <property type="entry name" value="P-loop containing nucleotide triphosphate hydrolases"/>
    <property type="match status" value="1"/>
</dbReference>
<dbReference type="Pfam" id="PF25601">
    <property type="entry name" value="AAA_lid_14"/>
    <property type="match status" value="1"/>
</dbReference>
<evidence type="ECO:0000256" key="5">
    <source>
        <dbReference type="ARBA" id="ARBA00023159"/>
    </source>
</evidence>
<dbReference type="Gene3D" id="3.40.50.2300">
    <property type="match status" value="1"/>
</dbReference>
<dbReference type="InterPro" id="IPR025662">
    <property type="entry name" value="Sigma_54_int_dom_ATP-bd_1"/>
</dbReference>
<feature type="domain" description="Sigma-54 factor interaction" evidence="8">
    <location>
        <begin position="154"/>
        <end position="383"/>
    </location>
</feature>
<evidence type="ECO:0000256" key="2">
    <source>
        <dbReference type="ARBA" id="ARBA00022840"/>
    </source>
</evidence>
<dbReference type="AlphaFoldDB" id="A0A7K1SS33"/>
<dbReference type="PROSITE" id="PS50110">
    <property type="entry name" value="RESPONSE_REGULATORY"/>
    <property type="match status" value="1"/>
</dbReference>
<dbReference type="GO" id="GO:0000160">
    <property type="term" value="P:phosphorelay signal transduction system"/>
    <property type="evidence" value="ECO:0007669"/>
    <property type="project" value="InterPro"/>
</dbReference>
<dbReference type="InterPro" id="IPR003593">
    <property type="entry name" value="AAA+_ATPase"/>
</dbReference>
<dbReference type="InterPro" id="IPR002197">
    <property type="entry name" value="HTH_Fis"/>
</dbReference>
<sequence length="479" mass="53637">MKKLLIIDDEINTANLLSRFLTRNGFEVMTAASGSAAAELLKNYSFTLVLCDFRLEDTDGREVLKKIKQQYPETGVIIITGYSDIKMAVELIKMGAYDYITKPLYPDEILNTINKAIETQSALAAAPPENIYQNPEKNTDKTSFKPTLGKGDLVTGTSEASKELARQINLVSPTNYSVIIFGESGTGKESVAKSIHQNSDRYDKPFIAMDCGSLTKELAGSEFFGHEKGSFTGALNTKIGHFEMANGGTLFLDEIGNLSYEIQATLLRTVQERKVKRIGSTKEIDLDVRIIVATNENLIEAIQKGHFREDLYHRFNEFAIYMPALRNRGADIMLIATHFAKITSQELGKNITRFSADATTALTNYSWPGNIRELKNVIRRATLLTEGEEILTKSLPLEIYSNYIKTPVNEVLPEYKQQVVNPPKPDLKNAALEAEYETILRVLKEVNFNKTKAAQILNIDRKTLYNKMNAADHQQTIKV</sequence>
<proteinExistence type="predicted"/>
<dbReference type="InterPro" id="IPR001789">
    <property type="entry name" value="Sig_transdc_resp-reg_receiver"/>
</dbReference>
<dbReference type="Gene3D" id="1.10.10.60">
    <property type="entry name" value="Homeodomain-like"/>
    <property type="match status" value="1"/>
</dbReference>
<dbReference type="InterPro" id="IPR009057">
    <property type="entry name" value="Homeodomain-like_sf"/>
</dbReference>
<dbReference type="Pfam" id="PF02954">
    <property type="entry name" value="HTH_8"/>
    <property type="match status" value="1"/>
</dbReference>
<dbReference type="SMART" id="SM00448">
    <property type="entry name" value="REC"/>
    <property type="match status" value="1"/>
</dbReference>
<evidence type="ECO:0000256" key="1">
    <source>
        <dbReference type="ARBA" id="ARBA00022741"/>
    </source>
</evidence>
<dbReference type="CDD" id="cd00009">
    <property type="entry name" value="AAA"/>
    <property type="match status" value="1"/>
</dbReference>
<dbReference type="SMART" id="SM00382">
    <property type="entry name" value="AAA"/>
    <property type="match status" value="1"/>
</dbReference>
<dbReference type="InterPro" id="IPR027417">
    <property type="entry name" value="P-loop_NTPase"/>
</dbReference>
<dbReference type="GO" id="GO:0006355">
    <property type="term" value="P:regulation of DNA-templated transcription"/>
    <property type="evidence" value="ECO:0007669"/>
    <property type="project" value="InterPro"/>
</dbReference>
<organism evidence="10 11">
    <name type="scientific">Mucilaginibacter arboris</name>
    <dbReference type="NCBI Taxonomy" id="2682090"/>
    <lineage>
        <taxon>Bacteria</taxon>
        <taxon>Pseudomonadati</taxon>
        <taxon>Bacteroidota</taxon>
        <taxon>Sphingobacteriia</taxon>
        <taxon>Sphingobacteriales</taxon>
        <taxon>Sphingobacteriaceae</taxon>
        <taxon>Mucilaginibacter</taxon>
    </lineage>
</organism>
<dbReference type="PROSITE" id="PS50045">
    <property type="entry name" value="SIGMA54_INTERACT_4"/>
    <property type="match status" value="1"/>
</dbReference>
<keyword evidence="11" id="KW-1185">Reference proteome</keyword>
<keyword evidence="4" id="KW-0238">DNA-binding</keyword>
<keyword evidence="5" id="KW-0010">Activator</keyword>
<dbReference type="FunFam" id="3.40.50.300:FF:000006">
    <property type="entry name" value="DNA-binding transcriptional regulator NtrC"/>
    <property type="match status" value="1"/>
</dbReference>
<keyword evidence="7" id="KW-0597">Phosphoprotein</keyword>
<dbReference type="GO" id="GO:0043565">
    <property type="term" value="F:sequence-specific DNA binding"/>
    <property type="evidence" value="ECO:0007669"/>
    <property type="project" value="InterPro"/>
</dbReference>
<dbReference type="SUPFAM" id="SSF46689">
    <property type="entry name" value="Homeodomain-like"/>
    <property type="match status" value="1"/>
</dbReference>
<feature type="modified residue" description="4-aspartylphosphate" evidence="7">
    <location>
        <position position="52"/>
    </location>
</feature>
<dbReference type="FunFam" id="1.10.8.60:FF:000014">
    <property type="entry name" value="DNA-binding transcriptional regulator NtrC"/>
    <property type="match status" value="1"/>
</dbReference>
<keyword evidence="3" id="KW-0805">Transcription regulation</keyword>
<dbReference type="PANTHER" id="PTHR32071:SF81">
    <property type="entry name" value="PROPIONATE CATABOLISM OPERON REGULATORY PROTEIN"/>
    <property type="match status" value="1"/>
</dbReference>
<dbReference type="InterPro" id="IPR011006">
    <property type="entry name" value="CheY-like_superfamily"/>
</dbReference>
<protein>
    <submittedName>
        <fullName evidence="10">Response regulator</fullName>
    </submittedName>
</protein>
<evidence type="ECO:0000256" key="3">
    <source>
        <dbReference type="ARBA" id="ARBA00023015"/>
    </source>
</evidence>
<dbReference type="PANTHER" id="PTHR32071">
    <property type="entry name" value="TRANSCRIPTIONAL REGULATORY PROTEIN"/>
    <property type="match status" value="1"/>
</dbReference>
<keyword evidence="6" id="KW-0804">Transcription</keyword>
<evidence type="ECO:0000256" key="4">
    <source>
        <dbReference type="ARBA" id="ARBA00023125"/>
    </source>
</evidence>
<accession>A0A7K1SS33</accession>
<evidence type="ECO:0000313" key="10">
    <source>
        <dbReference type="EMBL" id="MVN20132.1"/>
    </source>
</evidence>
<dbReference type="GO" id="GO:0005524">
    <property type="term" value="F:ATP binding"/>
    <property type="evidence" value="ECO:0007669"/>
    <property type="project" value="UniProtKB-KW"/>
</dbReference>
<dbReference type="InterPro" id="IPR002078">
    <property type="entry name" value="Sigma_54_int"/>
</dbReference>